<dbReference type="Proteomes" id="UP000636755">
    <property type="component" value="Unassembled WGS sequence"/>
</dbReference>
<dbReference type="Pfam" id="PF06854">
    <property type="entry name" value="Phage_Gp15"/>
    <property type="match status" value="1"/>
</dbReference>
<dbReference type="EMBL" id="JACOPS010000003">
    <property type="protein sequence ID" value="MBC5728294.1"/>
    <property type="molecule type" value="Genomic_DNA"/>
</dbReference>
<evidence type="ECO:0000313" key="2">
    <source>
        <dbReference type="Proteomes" id="UP000636755"/>
    </source>
</evidence>
<sequence length="101" mass="11659">MDDFDLIVSSFKSEYGVSIYSEDFKKMTWAEFSSLLCGLGADTPLARTAQIRLENDENVLKNFTSSQHKIRNKWRSRTANKRTQADINTALHDFEMIFANM</sequence>
<name>A0ABR7HL79_9FIRM</name>
<dbReference type="InterPro" id="IPR009660">
    <property type="entry name" value="Phage_A500_Gp15"/>
</dbReference>
<evidence type="ECO:0000313" key="1">
    <source>
        <dbReference type="EMBL" id="MBC5728294.1"/>
    </source>
</evidence>
<accession>A0ABR7HL79</accession>
<evidence type="ECO:0008006" key="3">
    <source>
        <dbReference type="Google" id="ProtNLM"/>
    </source>
</evidence>
<dbReference type="RefSeq" id="WP_186935639.1">
    <property type="nucleotide sequence ID" value="NZ_JACOPS010000003.1"/>
</dbReference>
<proteinExistence type="predicted"/>
<organism evidence="1 2">
    <name type="scientific">Ruminococcus intestinalis</name>
    <dbReference type="NCBI Taxonomy" id="2763066"/>
    <lineage>
        <taxon>Bacteria</taxon>
        <taxon>Bacillati</taxon>
        <taxon>Bacillota</taxon>
        <taxon>Clostridia</taxon>
        <taxon>Eubacteriales</taxon>
        <taxon>Oscillospiraceae</taxon>
        <taxon>Ruminococcus</taxon>
    </lineage>
</organism>
<keyword evidence="2" id="KW-1185">Reference proteome</keyword>
<reference evidence="1 2" key="1">
    <citation type="submission" date="2020-08" db="EMBL/GenBank/DDBJ databases">
        <title>Genome public.</title>
        <authorList>
            <person name="Liu C."/>
            <person name="Sun Q."/>
        </authorList>
    </citation>
    <scope>NUCLEOTIDE SEQUENCE [LARGE SCALE GENOMIC DNA]</scope>
    <source>
        <strain evidence="1 2">NSJ-71</strain>
    </source>
</reference>
<protein>
    <recommendedName>
        <fullName evidence="3">Bacteriophage Gp15 protein</fullName>
    </recommendedName>
</protein>
<comment type="caution">
    <text evidence="1">The sequence shown here is derived from an EMBL/GenBank/DDBJ whole genome shotgun (WGS) entry which is preliminary data.</text>
</comment>
<gene>
    <name evidence="1" type="ORF">H8R91_07150</name>
</gene>